<dbReference type="InterPro" id="IPR013103">
    <property type="entry name" value="RVT_2"/>
</dbReference>
<keyword evidence="1" id="KW-0812">Transmembrane</keyword>
<dbReference type="InterPro" id="IPR043502">
    <property type="entry name" value="DNA/RNA_pol_sf"/>
</dbReference>
<reference evidence="3" key="2">
    <citation type="submission" date="2022-01" db="EMBL/GenBank/DDBJ databases">
        <authorList>
            <person name="Yamashiro T."/>
            <person name="Shiraishi A."/>
            <person name="Satake H."/>
            <person name="Nakayama K."/>
        </authorList>
    </citation>
    <scope>NUCLEOTIDE SEQUENCE</scope>
</reference>
<evidence type="ECO:0000259" key="2">
    <source>
        <dbReference type="Pfam" id="PF07727"/>
    </source>
</evidence>
<dbReference type="PANTHER" id="PTHR11439">
    <property type="entry name" value="GAG-POL-RELATED RETROTRANSPOSON"/>
    <property type="match status" value="1"/>
</dbReference>
<dbReference type="Proteomes" id="UP001151760">
    <property type="component" value="Unassembled WGS sequence"/>
</dbReference>
<dbReference type="CDD" id="cd09272">
    <property type="entry name" value="RNase_HI_RT_Ty1"/>
    <property type="match status" value="1"/>
</dbReference>
<evidence type="ECO:0000313" key="4">
    <source>
        <dbReference type="Proteomes" id="UP001151760"/>
    </source>
</evidence>
<reference evidence="3" key="1">
    <citation type="journal article" date="2022" name="Int. J. Mol. Sci.">
        <title>Draft Genome of Tanacetum Coccineum: Genomic Comparison of Closely Related Tanacetum-Family Plants.</title>
        <authorList>
            <person name="Yamashiro T."/>
            <person name="Shiraishi A."/>
            <person name="Nakayama K."/>
            <person name="Satake H."/>
        </authorList>
    </citation>
    <scope>NUCLEOTIDE SEQUENCE</scope>
</reference>
<protein>
    <submittedName>
        <fullName evidence="3">Ribonuclease H-like domain-containing protein</fullName>
    </submittedName>
</protein>
<feature type="transmembrane region" description="Helical" evidence="1">
    <location>
        <begin position="20"/>
        <end position="41"/>
    </location>
</feature>
<organism evidence="3 4">
    <name type="scientific">Tanacetum coccineum</name>
    <dbReference type="NCBI Taxonomy" id="301880"/>
    <lineage>
        <taxon>Eukaryota</taxon>
        <taxon>Viridiplantae</taxon>
        <taxon>Streptophyta</taxon>
        <taxon>Embryophyta</taxon>
        <taxon>Tracheophyta</taxon>
        <taxon>Spermatophyta</taxon>
        <taxon>Magnoliopsida</taxon>
        <taxon>eudicotyledons</taxon>
        <taxon>Gunneridae</taxon>
        <taxon>Pentapetalae</taxon>
        <taxon>asterids</taxon>
        <taxon>campanulids</taxon>
        <taxon>Asterales</taxon>
        <taxon>Asteraceae</taxon>
        <taxon>Asteroideae</taxon>
        <taxon>Anthemideae</taxon>
        <taxon>Anthemidinae</taxon>
        <taxon>Tanacetum</taxon>
    </lineage>
</organism>
<keyword evidence="4" id="KW-1185">Reference proteome</keyword>
<keyword evidence="1" id="KW-0472">Membrane</keyword>
<sequence length="333" mass="38072">MREELSLEEVIDYDEVFAPVARIEAIGLFLAYASYMGFIMYQMDVKSAFLYGTIEEEVEKALYGLHQAPRAWYETLSTYLIENGFRRGTIDKTLFIKKDKGDILLVQVYVDDIIFGSIKKSLFDEFEGLMHKRFQMSSMGELTFFLGLQVQQKEDGIFIGQHKYVAEILKKFDFATVKITSIPMEPNKALVKDEEADSVDIVVGLDRKSTTRGCQFLGKRLISWQCKKQTIVANSTTEAEYVAAANCYGQNPVFHSKTKHIEIRNHFIKDSYEKRLIQVFKDGFDGCIGLKMLFGPVLRVKHGKKLVSADKLALCYWAKVSTVRHRVSAARQT</sequence>
<name>A0ABQ4ZI12_9ASTR</name>
<proteinExistence type="predicted"/>
<feature type="domain" description="Reverse transcriptase Ty1/copia-type" evidence="2">
    <location>
        <begin position="58"/>
        <end position="185"/>
    </location>
</feature>
<gene>
    <name evidence="3" type="ORF">Tco_0772480</name>
</gene>
<dbReference type="SUPFAM" id="SSF56672">
    <property type="entry name" value="DNA/RNA polymerases"/>
    <property type="match status" value="1"/>
</dbReference>
<evidence type="ECO:0000313" key="3">
    <source>
        <dbReference type="EMBL" id="GJS89844.1"/>
    </source>
</evidence>
<dbReference type="Pfam" id="PF07727">
    <property type="entry name" value="RVT_2"/>
    <property type="match status" value="1"/>
</dbReference>
<keyword evidence="1" id="KW-1133">Transmembrane helix</keyword>
<dbReference type="EMBL" id="BQNB010011382">
    <property type="protein sequence ID" value="GJS89844.1"/>
    <property type="molecule type" value="Genomic_DNA"/>
</dbReference>
<evidence type="ECO:0000256" key="1">
    <source>
        <dbReference type="SAM" id="Phobius"/>
    </source>
</evidence>
<comment type="caution">
    <text evidence="3">The sequence shown here is derived from an EMBL/GenBank/DDBJ whole genome shotgun (WGS) entry which is preliminary data.</text>
</comment>
<accession>A0ABQ4ZI12</accession>
<dbReference type="PANTHER" id="PTHR11439:SF495">
    <property type="entry name" value="REVERSE TRANSCRIPTASE, RNA-DEPENDENT DNA POLYMERASE-RELATED"/>
    <property type="match status" value="1"/>
</dbReference>